<accession>A0AAE4T5K1</accession>
<organism evidence="8 9">
    <name type="scientific">Elizabethkingia anophelis</name>
    <dbReference type="NCBI Taxonomy" id="1117645"/>
    <lineage>
        <taxon>Bacteria</taxon>
        <taxon>Pseudomonadati</taxon>
        <taxon>Bacteroidota</taxon>
        <taxon>Flavobacteriia</taxon>
        <taxon>Flavobacteriales</taxon>
        <taxon>Weeksellaceae</taxon>
        <taxon>Elizabethkingia</taxon>
    </lineage>
</organism>
<keyword evidence="4" id="KW-0732">Signal</keyword>
<keyword evidence="6" id="KW-0106">Calcium</keyword>
<dbReference type="InterPro" id="IPR024607">
    <property type="entry name" value="Sulfatase_CS"/>
</dbReference>
<dbReference type="InterPro" id="IPR000917">
    <property type="entry name" value="Sulfatase_N"/>
</dbReference>
<keyword evidence="5" id="KW-0378">Hydrolase</keyword>
<keyword evidence="3" id="KW-0479">Metal-binding</keyword>
<dbReference type="GO" id="GO:0005737">
    <property type="term" value="C:cytoplasm"/>
    <property type="evidence" value="ECO:0007669"/>
    <property type="project" value="TreeGrafter"/>
</dbReference>
<evidence type="ECO:0000256" key="2">
    <source>
        <dbReference type="ARBA" id="ARBA00008779"/>
    </source>
</evidence>
<dbReference type="AlphaFoldDB" id="A0AAE4T5K1"/>
<comment type="caution">
    <text evidence="8">The sequence shown here is derived from an EMBL/GenBank/DDBJ whole genome shotgun (WGS) entry which is preliminary data.</text>
</comment>
<evidence type="ECO:0000256" key="1">
    <source>
        <dbReference type="ARBA" id="ARBA00001913"/>
    </source>
</evidence>
<dbReference type="GO" id="GO:0004423">
    <property type="term" value="F:iduronate-2-sulfatase activity"/>
    <property type="evidence" value="ECO:0007669"/>
    <property type="project" value="InterPro"/>
</dbReference>
<evidence type="ECO:0000259" key="7">
    <source>
        <dbReference type="Pfam" id="PF00884"/>
    </source>
</evidence>
<dbReference type="Pfam" id="PF00884">
    <property type="entry name" value="Sulfatase"/>
    <property type="match status" value="1"/>
</dbReference>
<comment type="cofactor">
    <cofactor evidence="1">
        <name>Ca(2+)</name>
        <dbReference type="ChEBI" id="CHEBI:29108"/>
    </cofactor>
</comment>
<evidence type="ECO:0000256" key="5">
    <source>
        <dbReference type="ARBA" id="ARBA00022801"/>
    </source>
</evidence>
<evidence type="ECO:0000313" key="9">
    <source>
        <dbReference type="Proteomes" id="UP001189000"/>
    </source>
</evidence>
<dbReference type="Gene3D" id="3.40.720.10">
    <property type="entry name" value="Alkaline Phosphatase, subunit A"/>
    <property type="match status" value="1"/>
</dbReference>
<feature type="domain" description="Sulfatase N-terminal" evidence="7">
    <location>
        <begin position="20"/>
        <end position="359"/>
    </location>
</feature>
<dbReference type="InterPro" id="IPR017850">
    <property type="entry name" value="Alkaline_phosphatase_core_sf"/>
</dbReference>
<dbReference type="EMBL" id="NWGY01000008">
    <property type="protein sequence ID" value="MDV3663580.1"/>
    <property type="molecule type" value="Genomic_DNA"/>
</dbReference>
<gene>
    <name evidence="8" type="ORF">CMU51_05850</name>
</gene>
<dbReference type="InterPro" id="IPR035874">
    <property type="entry name" value="IDS"/>
</dbReference>
<dbReference type="PANTHER" id="PTHR45953">
    <property type="entry name" value="IDURONATE 2-SULFATASE"/>
    <property type="match status" value="1"/>
</dbReference>
<dbReference type="PANTHER" id="PTHR45953:SF1">
    <property type="entry name" value="IDURONATE 2-SULFATASE"/>
    <property type="match status" value="1"/>
</dbReference>
<name>A0AAE4T5K1_9FLAO</name>
<dbReference type="CDD" id="cd16030">
    <property type="entry name" value="iduronate-2-sulfatase"/>
    <property type="match status" value="1"/>
</dbReference>
<evidence type="ECO:0000313" key="8">
    <source>
        <dbReference type="EMBL" id="MDV3663580.1"/>
    </source>
</evidence>
<dbReference type="PROSITE" id="PS00523">
    <property type="entry name" value="SULFATASE_1"/>
    <property type="match status" value="1"/>
</dbReference>
<dbReference type="SUPFAM" id="SSF53649">
    <property type="entry name" value="Alkaline phosphatase-like"/>
    <property type="match status" value="1"/>
</dbReference>
<protein>
    <submittedName>
        <fullName evidence="8">Iduronate-2-sulfatase</fullName>
    </submittedName>
</protein>
<sequence length="463" mass="52650">MIFLCICISFSTIAQNKKINVLFIASDDLNVDEEVFDNPQVKTPNLKRLFSMGVKFDRAYSQFPLCGPSRASLMTGLRPDRTGVKDLSTFFRDNIPNVETLPQMFMKNGYFSARVGKIYHYGVPSQIGTNGQDDALSWNVRINPIGIDKQQEDKITNYMPGVPLGGALSFWAAPGTDDDQTDGKVANEAVKLMEEHKDKPFFLAVGFFRPHTPYVAPKKYFDMYPLEKITLAKQSDTDWDNKPAIAKYTLKDNYGLTEQQQKEVKRAYYASISFMDAQVGKLLDKLDQLGLADNTIIVFWSDHGYALGQHKQWHKQQLFEHVARVPLLIAAPGFAKKKGTKSTAELIDLYPTLANLAGIKAPAEIQGKSLVPVLKEPSKTIDTPAFTQLDKTLKQKLWYPNIDKDYTGRSVRYKEWRYTEWNEGKDGSELYNYEKDPDEFNNLANNPKYSKVVARMKEMLKKQ</sequence>
<proteinExistence type="inferred from homology"/>
<reference evidence="8" key="1">
    <citation type="submission" date="2023-02" db="EMBL/GenBank/DDBJ databases">
        <title>Elizabethkingia anophelis draft genomes.</title>
        <authorList>
            <person name="Nicholson A.C."/>
            <person name="Whitney A.M."/>
            <person name="Humrighouse B.W."/>
            <person name="Villarma A."/>
            <person name="Bell M."/>
            <person name="Mcquiston J."/>
        </authorList>
    </citation>
    <scope>NUCLEOTIDE SEQUENCE</scope>
    <source>
        <strain evidence="8">B4955</strain>
    </source>
</reference>
<evidence type="ECO:0000256" key="3">
    <source>
        <dbReference type="ARBA" id="ARBA00022723"/>
    </source>
</evidence>
<evidence type="ECO:0000256" key="4">
    <source>
        <dbReference type="ARBA" id="ARBA00022729"/>
    </source>
</evidence>
<comment type="similarity">
    <text evidence="2">Belongs to the sulfatase family.</text>
</comment>
<dbReference type="GO" id="GO:0046872">
    <property type="term" value="F:metal ion binding"/>
    <property type="evidence" value="ECO:0007669"/>
    <property type="project" value="UniProtKB-KW"/>
</dbReference>
<evidence type="ECO:0000256" key="6">
    <source>
        <dbReference type="ARBA" id="ARBA00022837"/>
    </source>
</evidence>
<dbReference type="PROSITE" id="PS00149">
    <property type="entry name" value="SULFATASE_2"/>
    <property type="match status" value="1"/>
</dbReference>
<dbReference type="Proteomes" id="UP001189000">
    <property type="component" value="Unassembled WGS sequence"/>
</dbReference>